<dbReference type="SUPFAM" id="SSF48371">
    <property type="entry name" value="ARM repeat"/>
    <property type="match status" value="1"/>
</dbReference>
<proteinExistence type="predicted"/>
<sequence>MNFVQDLKHNLTQKACRETAIPMENYMKNNFNFLGIKTEARRTIFKETYEKHKQEVKANFRDIAWQLFTKNEREYHQCAIDLLVKEFKKNYVLDDITFIEKLITTNSWWDSVDVLAKYILGGYLKQFPNETYKVVERFSNSENMWLNRSALLFQLSYKEKTDFELLKSECLKHSKSNEFFIQKAIGWVLRDYSRFDAENVKKFVAEANLKPLSIREALRNIK</sequence>
<evidence type="ECO:0000313" key="2">
    <source>
        <dbReference type="Proteomes" id="UP000237056"/>
    </source>
</evidence>
<accession>A0A2S4NAJ7</accession>
<dbReference type="PANTHER" id="PTHR34070">
    <property type="entry name" value="ARMADILLO-TYPE FOLD"/>
    <property type="match status" value="1"/>
</dbReference>
<keyword evidence="2" id="KW-1185">Reference proteome</keyword>
<dbReference type="Proteomes" id="UP000237056">
    <property type="component" value="Unassembled WGS sequence"/>
</dbReference>
<dbReference type="Gene3D" id="1.25.40.290">
    <property type="entry name" value="ARM repeat domains"/>
    <property type="match status" value="1"/>
</dbReference>
<evidence type="ECO:0000313" key="1">
    <source>
        <dbReference type="EMBL" id="POS02712.1"/>
    </source>
</evidence>
<reference evidence="1 2" key="1">
    <citation type="submission" date="2018-01" db="EMBL/GenBank/DDBJ databases">
        <title>Genomic Encyclopedia of Type Strains, Phase I: the one thousand microbial genomes (KMG-I) project.</title>
        <authorList>
            <person name="Goeker M."/>
        </authorList>
    </citation>
    <scope>NUCLEOTIDE SEQUENCE [LARGE SCALE GENOMIC DNA]</scope>
    <source>
        <strain evidence="1 2">DSM 17960</strain>
    </source>
</reference>
<dbReference type="InterPro" id="IPR014825">
    <property type="entry name" value="DNA_alkylation"/>
</dbReference>
<dbReference type="CDD" id="cd07064">
    <property type="entry name" value="AlkD_like_1"/>
    <property type="match status" value="1"/>
</dbReference>
<name>A0A2S4NAJ7_9FLAO</name>
<dbReference type="RefSeq" id="WP_146046968.1">
    <property type="nucleotide sequence ID" value="NZ_PQNY01000002.1"/>
</dbReference>
<dbReference type="Pfam" id="PF08713">
    <property type="entry name" value="DNA_alkylation"/>
    <property type="match status" value="1"/>
</dbReference>
<dbReference type="Gene3D" id="1.20.1660.10">
    <property type="entry name" value="Hypothetical protein (EF3068)"/>
    <property type="match status" value="1"/>
</dbReference>
<dbReference type="OrthoDB" id="9775346at2"/>
<protein>
    <submittedName>
        <fullName evidence="1">DNA-7-methylguanine glycosylase</fullName>
    </submittedName>
</protein>
<comment type="caution">
    <text evidence="1">The sequence shown here is derived from an EMBL/GenBank/DDBJ whole genome shotgun (WGS) entry which is preliminary data.</text>
</comment>
<dbReference type="AlphaFoldDB" id="A0A2S4NAJ7"/>
<dbReference type="InterPro" id="IPR016024">
    <property type="entry name" value="ARM-type_fold"/>
</dbReference>
<organism evidence="1 2">
    <name type="scientific">Flavobacterium croceum DSM 17960</name>
    <dbReference type="NCBI Taxonomy" id="1121886"/>
    <lineage>
        <taxon>Bacteria</taxon>
        <taxon>Pseudomonadati</taxon>
        <taxon>Bacteroidota</taxon>
        <taxon>Flavobacteriia</taxon>
        <taxon>Flavobacteriales</taxon>
        <taxon>Flavobacteriaceae</taxon>
        <taxon>Flavobacterium</taxon>
    </lineage>
</organism>
<gene>
    <name evidence="1" type="ORF">Q361_10222</name>
</gene>
<dbReference type="PANTHER" id="PTHR34070:SF1">
    <property type="entry name" value="DNA ALKYLATION REPAIR PROTEIN"/>
    <property type="match status" value="1"/>
</dbReference>
<dbReference type="EMBL" id="PQNY01000002">
    <property type="protein sequence ID" value="POS02712.1"/>
    <property type="molecule type" value="Genomic_DNA"/>
</dbReference>